<comment type="caution">
    <text evidence="3">The sequence shown here is derived from an EMBL/GenBank/DDBJ whole genome shotgun (WGS) entry which is preliminary data.</text>
</comment>
<gene>
    <name evidence="3" type="ORF">GCM10022255_084070</name>
</gene>
<evidence type="ECO:0000259" key="2">
    <source>
        <dbReference type="PROSITE" id="PS50011"/>
    </source>
</evidence>
<evidence type="ECO:0000256" key="1">
    <source>
        <dbReference type="SAM" id="MobiDB-lite"/>
    </source>
</evidence>
<feature type="region of interest" description="Disordered" evidence="1">
    <location>
        <begin position="187"/>
        <end position="206"/>
    </location>
</feature>
<dbReference type="Proteomes" id="UP001500620">
    <property type="component" value="Unassembled WGS sequence"/>
</dbReference>
<dbReference type="InterPro" id="IPR011009">
    <property type="entry name" value="Kinase-like_dom_sf"/>
</dbReference>
<dbReference type="Gene3D" id="1.10.510.10">
    <property type="entry name" value="Transferase(Phosphotransferase) domain 1"/>
    <property type="match status" value="1"/>
</dbReference>
<name>A0ABP8DMR5_9ACTN</name>
<organism evidence="3 4">
    <name type="scientific">Dactylosporangium darangshiense</name>
    <dbReference type="NCBI Taxonomy" id="579108"/>
    <lineage>
        <taxon>Bacteria</taxon>
        <taxon>Bacillati</taxon>
        <taxon>Actinomycetota</taxon>
        <taxon>Actinomycetes</taxon>
        <taxon>Micromonosporales</taxon>
        <taxon>Micromonosporaceae</taxon>
        <taxon>Dactylosporangium</taxon>
    </lineage>
</organism>
<keyword evidence="4" id="KW-1185">Reference proteome</keyword>
<dbReference type="SUPFAM" id="SSF56112">
    <property type="entry name" value="Protein kinase-like (PK-like)"/>
    <property type="match status" value="1"/>
</dbReference>
<sequence length="689" mass="75153">MSNAVCDQVLTFTTPHGDEVAWTVAVEADEPHDGGRGFAFRSRHVTVSAGEQRILQRRLTGTGSTDERDAWERRLDAEICAGLRLVRRFGERNLLPVLPPIVGYKVDVDEPFVLWQPPPGVPLSGQLTRLLNEDIDQVLVDVLTALARLAAVGVTHRAVGPDVIFWDGHHAHLAGLGLAALTGEPREPVGKAPWSSPEQRAGEGVIDPRDDVWSTAVLLGRMISGVPDDHPRPAHLGHRYGALLGDMLEPLAARRPTAVEVLARLSVRAPIGDPVEGDGGLAAARRRFDDLMAAKGSTPVARAAAEPVSPAPQPVVQPQRRGNLFRQPPPPPPPPPAPRPEFAPRRCYRCLDSVQWTGVDLRAVIDGKDQPIDVRTIVDPDKREARLRHAFQRCPNPSRDTPEHYLPAAYLRSGKPINIAVVGRSGAGKSHLLAGIMREIEGDALSEFGVLAGAVDIAWHSEFMEQQVSRLYDGLRALEHTQVVSDVDFTDGLVLSIAAQRRPLMFFDVAGETLMPQRQRSRAAQFLSAIDALLFVADPEPATVDSTFGAVLDRLSPRQGPDGKLDVPAAIVVTKSDLARFEEPVDRWIRSRSGGRAPIHWDRVVEESRDAYAYLQRRGRTGLLAPFARIRDCTLHFASATGAHEVNGEFPRGARPQRCLEPLLALLLQLGVLPPMAAGRPHELMRSGG</sequence>
<dbReference type="RefSeq" id="WP_345136343.1">
    <property type="nucleotide sequence ID" value="NZ_BAABAT010000035.1"/>
</dbReference>
<dbReference type="PROSITE" id="PS50011">
    <property type="entry name" value="PROTEIN_KINASE_DOM"/>
    <property type="match status" value="1"/>
</dbReference>
<dbReference type="InterPro" id="IPR045528">
    <property type="entry name" value="DO-GTPase2"/>
</dbReference>
<proteinExistence type="predicted"/>
<dbReference type="Gene3D" id="3.40.50.300">
    <property type="entry name" value="P-loop containing nucleotide triphosphate hydrolases"/>
    <property type="match status" value="1"/>
</dbReference>
<evidence type="ECO:0000313" key="4">
    <source>
        <dbReference type="Proteomes" id="UP001500620"/>
    </source>
</evidence>
<reference evidence="4" key="1">
    <citation type="journal article" date="2019" name="Int. J. Syst. Evol. Microbiol.">
        <title>The Global Catalogue of Microorganisms (GCM) 10K type strain sequencing project: providing services to taxonomists for standard genome sequencing and annotation.</title>
        <authorList>
            <consortium name="The Broad Institute Genomics Platform"/>
            <consortium name="The Broad Institute Genome Sequencing Center for Infectious Disease"/>
            <person name="Wu L."/>
            <person name="Ma J."/>
        </authorList>
    </citation>
    <scope>NUCLEOTIDE SEQUENCE [LARGE SCALE GENOMIC DNA]</scope>
    <source>
        <strain evidence="4">JCM 17441</strain>
    </source>
</reference>
<accession>A0ABP8DMR5</accession>
<dbReference type="Pfam" id="PF19993">
    <property type="entry name" value="DO-GTPase2"/>
    <property type="match status" value="1"/>
</dbReference>
<feature type="domain" description="Protein kinase" evidence="2">
    <location>
        <begin position="25"/>
        <end position="316"/>
    </location>
</feature>
<evidence type="ECO:0000313" key="3">
    <source>
        <dbReference type="EMBL" id="GAA4259443.1"/>
    </source>
</evidence>
<dbReference type="InterPro" id="IPR027417">
    <property type="entry name" value="P-loop_NTPase"/>
</dbReference>
<feature type="region of interest" description="Disordered" evidence="1">
    <location>
        <begin position="300"/>
        <end position="341"/>
    </location>
</feature>
<dbReference type="SUPFAM" id="SSF52540">
    <property type="entry name" value="P-loop containing nucleoside triphosphate hydrolases"/>
    <property type="match status" value="1"/>
</dbReference>
<protein>
    <recommendedName>
        <fullName evidence="2">Protein kinase domain-containing protein</fullName>
    </recommendedName>
</protein>
<dbReference type="EMBL" id="BAABAT010000035">
    <property type="protein sequence ID" value="GAA4259443.1"/>
    <property type="molecule type" value="Genomic_DNA"/>
</dbReference>
<feature type="compositionally biased region" description="Pro residues" evidence="1">
    <location>
        <begin position="327"/>
        <end position="341"/>
    </location>
</feature>
<dbReference type="SMART" id="SM00220">
    <property type="entry name" value="S_TKc"/>
    <property type="match status" value="1"/>
</dbReference>
<dbReference type="InterPro" id="IPR000719">
    <property type="entry name" value="Prot_kinase_dom"/>
</dbReference>